<feature type="region of interest" description="Disordered" evidence="2">
    <location>
        <begin position="105"/>
        <end position="195"/>
    </location>
</feature>
<name>A0A8J9YHF9_9NEOP</name>
<evidence type="ECO:0008006" key="9">
    <source>
        <dbReference type="Google" id="ProtNLM"/>
    </source>
</evidence>
<dbReference type="EMBL" id="OV170233">
    <property type="protein sequence ID" value="CAH0719082.1"/>
    <property type="molecule type" value="Genomic_DNA"/>
</dbReference>
<gene>
    <name evidence="7" type="ORF">BINO364_LOCUS15884</name>
    <name evidence="6" type="ORF">BINO364_LOCUS5472</name>
</gene>
<dbReference type="InterPro" id="IPR004210">
    <property type="entry name" value="BESS_motif"/>
</dbReference>
<feature type="domain" description="BESS" evidence="5">
    <location>
        <begin position="233"/>
        <end position="272"/>
    </location>
</feature>
<keyword evidence="1" id="KW-0539">Nucleus</keyword>
<dbReference type="PROSITE" id="PS50090">
    <property type="entry name" value="MYB_LIKE"/>
    <property type="match status" value="1"/>
</dbReference>
<dbReference type="Gene3D" id="1.10.10.60">
    <property type="entry name" value="Homeodomain-like"/>
    <property type="match status" value="1"/>
</dbReference>
<dbReference type="OrthoDB" id="5984255at2759"/>
<evidence type="ECO:0000256" key="2">
    <source>
        <dbReference type="SAM" id="MobiDB-lite"/>
    </source>
</evidence>
<feature type="compositionally biased region" description="Acidic residues" evidence="2">
    <location>
        <begin position="112"/>
        <end position="121"/>
    </location>
</feature>
<dbReference type="PROSITE" id="PS51029">
    <property type="entry name" value="MADF"/>
    <property type="match status" value="1"/>
</dbReference>
<dbReference type="PANTHER" id="PTHR12243">
    <property type="entry name" value="MADF DOMAIN TRANSCRIPTION FACTOR"/>
    <property type="match status" value="1"/>
</dbReference>
<dbReference type="Pfam" id="PF10545">
    <property type="entry name" value="MADF_DNA_bdg"/>
    <property type="match status" value="1"/>
</dbReference>
<feature type="non-terminal residue" evidence="7">
    <location>
        <position position="358"/>
    </location>
</feature>
<dbReference type="GO" id="GO:0003677">
    <property type="term" value="F:DNA binding"/>
    <property type="evidence" value="ECO:0007669"/>
    <property type="project" value="InterPro"/>
</dbReference>
<dbReference type="PANTHER" id="PTHR12243:SF69">
    <property type="entry name" value="SI:CH73-59F11.3"/>
    <property type="match status" value="1"/>
</dbReference>
<evidence type="ECO:0000313" key="6">
    <source>
        <dbReference type="EMBL" id="CAH0719082.1"/>
    </source>
</evidence>
<dbReference type="CDD" id="cd00167">
    <property type="entry name" value="SANT"/>
    <property type="match status" value="1"/>
</dbReference>
<dbReference type="Proteomes" id="UP000838878">
    <property type="component" value="Chromosome 13"/>
</dbReference>
<accession>A0A8J9YHF9</accession>
<proteinExistence type="predicted"/>
<evidence type="ECO:0000313" key="7">
    <source>
        <dbReference type="EMBL" id="CAH0730964.1"/>
    </source>
</evidence>
<dbReference type="PROSITE" id="PS51031">
    <property type="entry name" value="BESS"/>
    <property type="match status" value="1"/>
</dbReference>
<organism evidence="7 8">
    <name type="scientific">Brenthis ino</name>
    <name type="common">lesser marbled fritillary</name>
    <dbReference type="NCBI Taxonomy" id="405034"/>
    <lineage>
        <taxon>Eukaryota</taxon>
        <taxon>Metazoa</taxon>
        <taxon>Ecdysozoa</taxon>
        <taxon>Arthropoda</taxon>
        <taxon>Hexapoda</taxon>
        <taxon>Insecta</taxon>
        <taxon>Pterygota</taxon>
        <taxon>Neoptera</taxon>
        <taxon>Endopterygota</taxon>
        <taxon>Lepidoptera</taxon>
        <taxon>Glossata</taxon>
        <taxon>Ditrysia</taxon>
        <taxon>Papilionoidea</taxon>
        <taxon>Nymphalidae</taxon>
        <taxon>Heliconiinae</taxon>
        <taxon>Argynnini</taxon>
        <taxon>Brenthis</taxon>
    </lineage>
</organism>
<reference evidence="7" key="1">
    <citation type="submission" date="2021-12" db="EMBL/GenBank/DDBJ databases">
        <authorList>
            <person name="Martin H S."/>
        </authorList>
    </citation>
    <scope>NUCLEOTIDE SEQUENCE</scope>
</reference>
<protein>
    <recommendedName>
        <fullName evidence="9">Transcription factor Adf-1-like</fullName>
    </recommendedName>
</protein>
<feature type="domain" description="MADF" evidence="4">
    <location>
        <begin position="11"/>
        <end position="101"/>
    </location>
</feature>
<feature type="domain" description="Myb-like" evidence="3">
    <location>
        <begin position="1"/>
        <end position="62"/>
    </location>
</feature>
<evidence type="ECO:0000256" key="1">
    <source>
        <dbReference type="PROSITE-ProRule" id="PRU00371"/>
    </source>
</evidence>
<dbReference type="InterPro" id="IPR006578">
    <property type="entry name" value="MADF-dom"/>
</dbReference>
<dbReference type="InterPro" id="IPR039353">
    <property type="entry name" value="TF_Adf1"/>
</dbReference>
<dbReference type="Proteomes" id="UP000838878">
    <property type="component" value="Chromosome 9"/>
</dbReference>
<sequence length="358" mass="40079">MAVFSSHEDEILIELVSKNAPLFDTRLQAYKDNTVRDNIWEEIGKALNKTSNDCKKRWKYIRDSYNRCKRKNKLPTGSSASLKTTKWMLYERLRFLEKIPTERASVATVEAENTEGSESGEETSTTGISEQRRRSEEISGEERSNEEVKRAGISAAGTSGTKRNAERSGVTSNEEASGPGKGTAETSGRKKKKTCQLDSNLHISSLLQHWKERDKQRQEQMKIMAEEEEKADKDGINSFCSHIGTILKKLPPGLRVEAKTKVFNLLAEYELRSINKSSSLSSASYSPHSNENYSISNITHSSASNLSPYSPISSIASPPAQPTDLSIPLLNQVAHDANNHLQLEESTEYDNNYFFTSM</sequence>
<evidence type="ECO:0000313" key="8">
    <source>
        <dbReference type="Proteomes" id="UP000838878"/>
    </source>
</evidence>
<keyword evidence="8" id="KW-1185">Reference proteome</keyword>
<dbReference type="SMART" id="SM00595">
    <property type="entry name" value="MADF"/>
    <property type="match status" value="1"/>
</dbReference>
<comment type="subcellular location">
    <subcellularLocation>
        <location evidence="1">Nucleus</location>
    </subcellularLocation>
</comment>
<dbReference type="GO" id="GO:0005634">
    <property type="term" value="C:nucleus"/>
    <property type="evidence" value="ECO:0007669"/>
    <property type="project" value="UniProtKB-SubCell"/>
</dbReference>
<evidence type="ECO:0000259" key="3">
    <source>
        <dbReference type="PROSITE" id="PS50090"/>
    </source>
</evidence>
<evidence type="ECO:0000259" key="4">
    <source>
        <dbReference type="PROSITE" id="PS51029"/>
    </source>
</evidence>
<feature type="compositionally biased region" description="Basic and acidic residues" evidence="2">
    <location>
        <begin position="130"/>
        <end position="150"/>
    </location>
</feature>
<dbReference type="EMBL" id="OV170229">
    <property type="protein sequence ID" value="CAH0730964.1"/>
    <property type="molecule type" value="Genomic_DNA"/>
</dbReference>
<dbReference type="InterPro" id="IPR001005">
    <property type="entry name" value="SANT/Myb"/>
</dbReference>
<dbReference type="GO" id="GO:0006357">
    <property type="term" value="P:regulation of transcription by RNA polymerase II"/>
    <property type="evidence" value="ECO:0007669"/>
    <property type="project" value="TreeGrafter"/>
</dbReference>
<dbReference type="GO" id="GO:0005667">
    <property type="term" value="C:transcription regulator complex"/>
    <property type="evidence" value="ECO:0007669"/>
    <property type="project" value="TreeGrafter"/>
</dbReference>
<evidence type="ECO:0000259" key="5">
    <source>
        <dbReference type="PROSITE" id="PS51031"/>
    </source>
</evidence>
<dbReference type="AlphaFoldDB" id="A0A8J9YHF9"/>
<dbReference type="SMART" id="SM00717">
    <property type="entry name" value="SANT"/>
    <property type="match status" value="1"/>
</dbReference>